<feature type="compositionally biased region" description="Acidic residues" evidence="1">
    <location>
        <begin position="60"/>
        <end position="84"/>
    </location>
</feature>
<sequence length="682" mass="76890">MQVEDAKYAACGIRLRTNQRRSVNADKLTSRDRISRLEAQIANLTSAASDRRQSSLTSPVEDEYHEDGESDTPIDDAEVTDDPGEGPAAAPPTHLKFLFDNALIGPEQHEENPGDDLSKARCSPRYLEQARARLQRLMPSRKDVTVAASYADPWMKLYLALFPTEAAIAARHNLMADYEPMLATDAHPVHIAFYLLTFTITIRQIPPSHANELSLSGHEDSSAYAREVSHAVETCIIAHTEIASTVDGMEATVMYLRLQLGIGNIKRLWLTLRRTIAIAELIGLQRAWYTANNSHISASTPGTVSSSSERKRSPRVSLWEAVCATDRMASMMFNLPAATSAHKFPRRPIVSAEGEVVVSYYIFELAGVALEVQELDELVTLSHPKEKIYERVLSIEGRLRSLKSETPKSWWSEHASELDPSQLVQFWSFYLTTRIHLHMAMSNDEHDQYAYSRKTCTEACEAMARRYWSLRRLLPRGFFICRVIDMQIFTAAAYLCLSNIRQRQNNETPDQTSVAYIEQIVDTMDFASDQMGADFVKEAALAVRSLLALAKDPNGETAGPQTLTLRIPLLGKIRIGRQKLRHGPSNVQPDFQQQLLQQQVMDYPAQQNIVQQGDLKDPAQQAVFQQQLQPTGQFNMDANNTMPWLMELDMNASSLQDPFLHEDFHEFDQWLGMTNNSWGMTI</sequence>
<name>A0ABR0EWJ5_ZASCE</name>
<reference evidence="2 3" key="1">
    <citation type="journal article" date="2023" name="G3 (Bethesda)">
        <title>A chromosome-level genome assembly of Zasmidium syzygii isolated from banana leaves.</title>
        <authorList>
            <person name="van Westerhoven A.C."/>
            <person name="Mehrabi R."/>
            <person name="Talebi R."/>
            <person name="Steentjes M.B.F."/>
            <person name="Corcolon B."/>
            <person name="Chong P.A."/>
            <person name="Kema G.H.J."/>
            <person name="Seidl M.F."/>
        </authorList>
    </citation>
    <scope>NUCLEOTIDE SEQUENCE [LARGE SCALE GENOMIC DNA]</scope>
    <source>
        <strain evidence="2 3">P124</strain>
    </source>
</reference>
<keyword evidence="3" id="KW-1185">Reference proteome</keyword>
<dbReference type="PANTHER" id="PTHR47840">
    <property type="entry name" value="ZN(II)2CYS6 TRANSCRIPTION FACTOR (EUROFUNG)-RELATED"/>
    <property type="match status" value="1"/>
</dbReference>
<feature type="region of interest" description="Disordered" evidence="1">
    <location>
        <begin position="45"/>
        <end position="92"/>
    </location>
</feature>
<dbReference type="PANTHER" id="PTHR47840:SF3">
    <property type="entry name" value="ZN(II)2CYS6 TRANSCRIPTION FACTOR (EUROFUNG)"/>
    <property type="match status" value="1"/>
</dbReference>
<protein>
    <recommendedName>
        <fullName evidence="4">Transcription factor domain-containing protein</fullName>
    </recommendedName>
</protein>
<evidence type="ECO:0000256" key="1">
    <source>
        <dbReference type="SAM" id="MobiDB-lite"/>
    </source>
</evidence>
<feature type="compositionally biased region" description="Polar residues" evidence="1">
    <location>
        <begin position="45"/>
        <end position="58"/>
    </location>
</feature>
<proteinExistence type="predicted"/>
<dbReference type="CDD" id="cd12148">
    <property type="entry name" value="fungal_TF_MHR"/>
    <property type="match status" value="1"/>
</dbReference>
<gene>
    <name evidence="2" type="ORF">PRZ48_003961</name>
</gene>
<evidence type="ECO:0000313" key="2">
    <source>
        <dbReference type="EMBL" id="KAK4505996.1"/>
    </source>
</evidence>
<comment type="caution">
    <text evidence="2">The sequence shown here is derived from an EMBL/GenBank/DDBJ whole genome shotgun (WGS) entry which is preliminary data.</text>
</comment>
<dbReference type="Proteomes" id="UP001305779">
    <property type="component" value="Unassembled WGS sequence"/>
</dbReference>
<organism evidence="2 3">
    <name type="scientific">Zasmidium cellare</name>
    <name type="common">Wine cellar mold</name>
    <name type="synonym">Racodium cellare</name>
    <dbReference type="NCBI Taxonomy" id="395010"/>
    <lineage>
        <taxon>Eukaryota</taxon>
        <taxon>Fungi</taxon>
        <taxon>Dikarya</taxon>
        <taxon>Ascomycota</taxon>
        <taxon>Pezizomycotina</taxon>
        <taxon>Dothideomycetes</taxon>
        <taxon>Dothideomycetidae</taxon>
        <taxon>Mycosphaerellales</taxon>
        <taxon>Mycosphaerellaceae</taxon>
        <taxon>Zasmidium</taxon>
    </lineage>
</organism>
<evidence type="ECO:0000313" key="3">
    <source>
        <dbReference type="Proteomes" id="UP001305779"/>
    </source>
</evidence>
<dbReference type="EMBL" id="JAXOVC010000002">
    <property type="protein sequence ID" value="KAK4505996.1"/>
    <property type="molecule type" value="Genomic_DNA"/>
</dbReference>
<accession>A0ABR0EWJ5</accession>
<evidence type="ECO:0008006" key="4">
    <source>
        <dbReference type="Google" id="ProtNLM"/>
    </source>
</evidence>